<evidence type="ECO:0000256" key="2">
    <source>
        <dbReference type="SAM" id="SignalP"/>
    </source>
</evidence>
<dbReference type="NCBIfam" id="TIGR04183">
    <property type="entry name" value="Por_Secre_tail"/>
    <property type="match status" value="1"/>
</dbReference>
<dbReference type="InterPro" id="IPR026444">
    <property type="entry name" value="Secre_tail"/>
</dbReference>
<dbReference type="HOGENOM" id="CLU_246523_0_0_10"/>
<feature type="chain" id="PRO_5003683116" evidence="2">
    <location>
        <begin position="22"/>
        <end position="1547"/>
    </location>
</feature>
<keyword evidence="1 2" id="KW-0732">Signal</keyword>
<sequence>MKKVTLLVLLLVFAVSFGQRSTVKTQGVDNPIHYNQQQKQKAVAPSNVSASPADFSVKKKGIDNPIHYNQQQNKKAVVLTESQRSAKTDLVGPGERKPVIKNQQQNQQRVVVPSDKQGAASNLKDLGTQQAPRLFMSLTDQEEILADQLYQANLPSNRVSPVVIANRNPLADIIPTAGATETFSPATGDNFFDPGGPGGANTDGAAGNYPNCGCDTQSTLAGVTEIEFLDFGVNGTFDYLRIYDGTDATGTVLYDNSATGANTGDKTLANMIASNGSASFTATSGNFFFFFHSSTVVNWLGWDVEIVAAGGGGGPFPEPYCGPLEFNSGVEPITLVEVAGISNISDPVLDGSPAHEDFTSVSGDMEEGMSYSIALEGNTGGGFTNSFTVFIDWNQDGVLDNASERYQIGTIIGSTGTDGQQATGNIVVPSGVTAGPTRMRVIKRFQAIYATDSCIPGSGFGQAEDYTINVTAGGGGGTGGPCTATAPSNNFENGKSFTKPLGRVVAVDVIVADGEDFMLENLAFTAFIGATGAGINAANVDVFIYEDDGTGKPGALVTSQTSVVPDSQTVIGAAFGFAAWNVVLDITDVNLPGATGSTTTYWVGLSLEATDASNVFWEDSTAGNVGLGLSYDDGVLGFVTDPTLECVYTFDGTCTPIGGGGTGGPCTSAAPSNNFENGKSFTKPLGRVVAVDVIVADGEDFMLENLAFTAFIGATGAGINAANVDVFIYEDDGTGKPGALVTSQTSVVPDSQTVIGAAFGFAAWNVVLDITDVNLPGATGSDTTYWVGLSLEATDASNVFWEDSTAGNVGFGLSYDDGVLGFVTDPTLECVYTFDGTCSPIGGGGGLCSEENPNDFTFENGYNCSSASAFMTANDVTVAADTDFTLTNITASIFANGGIANVDVNYYADAAGLPGAVIGSQASVTIDSQAVIGTNFGFDVNEVEMTVAPFLFAGQAGAETTYWIELSVTDGGGTGSVFWVVTSSSAVGLPTANFDAVWAIPDPLVDGVYIWEGNCAPIGGGGGLCSEENPNDFTFENGYNCSSASAFMTANDVTVAADTDFTLTNITASIFANGGIANVDVNYYADAAGLPGAVIGSQASVTIDSQAVIGTNFGFDVNEVEMTVAPFLFAGQAGAETTYWIELSVTDGGGTGSVFWVVTSSSAVGLPTANFDAVWAIPDPLVDGVYIWEGNCAPIGGGGGLANDDCSGAIAVSCGDSITGTTIDATVDSTAPACGPAITSPGVWYKLNDNSGMPGDITISLCAATDFDSKISVYSGSSCSALVCVDGNDDSCGLQSEITFASDGNTQYYILIHSFGGATGNFSLDVTCTPNPPPNDMIVNSIDVDQIGFPYTDPQVNMPAATMENGNPAGCDLTGANGVWYNFVPFKDGTANATIVTPGGASSVTFYTAPNENATETDLTLVAQNNNQCAPGTSASIFTLAGQAYYVFVLNTGAVTDIMIDGTGLGISDNTLAGFSFYPNPTNGIVNLQSVENIDNVSLYNVLGQLVIEKRVNATTSQVDISGLNTGTYLMKVSVNGEIGTFRVLKQ</sequence>
<dbReference type="InterPro" id="IPR045474">
    <property type="entry name" value="GEVED"/>
</dbReference>
<name>I3Z086_AEQSU</name>
<dbReference type="eggNOG" id="COG3391">
    <property type="taxonomic scope" value="Bacteria"/>
</dbReference>
<dbReference type="Pfam" id="PF18962">
    <property type="entry name" value="Por_Secre_tail"/>
    <property type="match status" value="1"/>
</dbReference>
<keyword evidence="6" id="KW-1185">Reference proteome</keyword>
<dbReference type="STRING" id="746697.Aeqsu_3225"/>
<feature type="signal peptide" evidence="2">
    <location>
        <begin position="1"/>
        <end position="21"/>
    </location>
</feature>
<dbReference type="Proteomes" id="UP000006049">
    <property type="component" value="Chromosome"/>
</dbReference>
<evidence type="ECO:0000313" key="5">
    <source>
        <dbReference type="EMBL" id="AFL82654.1"/>
    </source>
</evidence>
<organism evidence="5 6">
    <name type="scientific">Aequorivita sublithincola (strain DSM 14238 / LMG 21431 / ACAM 643 / 9-3)</name>
    <dbReference type="NCBI Taxonomy" id="746697"/>
    <lineage>
        <taxon>Bacteria</taxon>
        <taxon>Pseudomonadati</taxon>
        <taxon>Bacteroidota</taxon>
        <taxon>Flavobacteriia</taxon>
        <taxon>Flavobacteriales</taxon>
        <taxon>Flavobacteriaceae</taxon>
        <taxon>Aequorivita</taxon>
    </lineage>
</organism>
<protein>
    <submittedName>
        <fullName evidence="5">Uncharacterized protein</fullName>
    </submittedName>
</protein>
<evidence type="ECO:0000259" key="3">
    <source>
        <dbReference type="Pfam" id="PF18962"/>
    </source>
</evidence>
<dbReference type="OrthoDB" id="1412023at2"/>
<feature type="domain" description="Secretion system C-terminal sorting" evidence="3">
    <location>
        <begin position="1478"/>
        <end position="1537"/>
    </location>
</feature>
<dbReference type="PATRIC" id="fig|746697.3.peg.3276"/>
<gene>
    <name evidence="5" type="ordered locus">Aeqsu_3225</name>
</gene>
<dbReference type="KEGG" id="asl:Aeqsu_3225"/>
<evidence type="ECO:0000256" key="1">
    <source>
        <dbReference type="ARBA" id="ARBA00022729"/>
    </source>
</evidence>
<evidence type="ECO:0000313" key="6">
    <source>
        <dbReference type="Proteomes" id="UP000006049"/>
    </source>
</evidence>
<dbReference type="Gene3D" id="2.60.120.380">
    <property type="match status" value="1"/>
</dbReference>
<dbReference type="EMBL" id="CP003280">
    <property type="protein sequence ID" value="AFL82654.1"/>
    <property type="molecule type" value="Genomic_DNA"/>
</dbReference>
<reference evidence="5 6" key="1">
    <citation type="submission" date="2012-06" db="EMBL/GenBank/DDBJ databases">
        <title>The complete genome of Aequorivita sublithincola DSM 14238.</title>
        <authorList>
            <consortium name="US DOE Joint Genome Institute (JGI-PGF)"/>
            <person name="Lucas S."/>
            <person name="Copeland A."/>
            <person name="Lapidus A."/>
            <person name="Goodwin L."/>
            <person name="Pitluck S."/>
            <person name="Peters L."/>
            <person name="Munk A.C.C."/>
            <person name="Kyrpides N."/>
            <person name="Mavromatis K."/>
            <person name="Pagani I."/>
            <person name="Ivanova N."/>
            <person name="Ovchinnikova G."/>
            <person name="Zeytun A."/>
            <person name="Detter J.C."/>
            <person name="Han C."/>
            <person name="Land M."/>
            <person name="Hauser L."/>
            <person name="Markowitz V."/>
            <person name="Cheng J.-F."/>
            <person name="Hugenholtz P."/>
            <person name="Woyke T."/>
            <person name="Wu D."/>
            <person name="Tindall B."/>
            <person name="Faehnrich R."/>
            <person name="Brambilla E."/>
            <person name="Klenk H.-P."/>
            <person name="Eisen J.A."/>
        </authorList>
    </citation>
    <scope>NUCLEOTIDE SEQUENCE [LARGE SCALE GENOMIC DNA]</scope>
    <source>
        <strain evidence="6">DSM 14238 / LMG 21431 / ACAM 643 / 9-3</strain>
    </source>
</reference>
<dbReference type="eggNOG" id="COG2866">
    <property type="taxonomic scope" value="Bacteria"/>
</dbReference>
<proteinExistence type="predicted"/>
<feature type="domain" description="GEVED" evidence="4">
    <location>
        <begin position="387"/>
        <end position="469"/>
    </location>
</feature>
<accession>I3Z086</accession>
<dbReference type="RefSeq" id="WP_014783903.1">
    <property type="nucleotide sequence ID" value="NC_018013.1"/>
</dbReference>
<dbReference type="Pfam" id="PF20009">
    <property type="entry name" value="GEVED"/>
    <property type="match status" value="1"/>
</dbReference>
<evidence type="ECO:0000259" key="4">
    <source>
        <dbReference type="Pfam" id="PF20009"/>
    </source>
</evidence>